<dbReference type="SUPFAM" id="SSF55729">
    <property type="entry name" value="Acyl-CoA N-acyltransferases (Nat)"/>
    <property type="match status" value="2"/>
</dbReference>
<comment type="similarity">
    <text evidence="1">Belongs to the FemABX family.</text>
</comment>
<evidence type="ECO:0000313" key="14">
    <source>
        <dbReference type="Proteomes" id="UP000260721"/>
    </source>
</evidence>
<keyword evidence="9" id="KW-0961">Cell wall biogenesis/degradation</keyword>
<evidence type="ECO:0000256" key="2">
    <source>
        <dbReference type="ARBA" id="ARBA00012466"/>
    </source>
</evidence>
<dbReference type="GO" id="GO:0016755">
    <property type="term" value="F:aminoacyltransferase activity"/>
    <property type="evidence" value="ECO:0007669"/>
    <property type="project" value="InterPro"/>
</dbReference>
<dbReference type="EMBL" id="QUSK01000017">
    <property type="protein sequence ID" value="RGD76012.1"/>
    <property type="molecule type" value="Genomic_DNA"/>
</dbReference>
<evidence type="ECO:0000313" key="13">
    <source>
        <dbReference type="EMBL" id="RGD76012.1"/>
    </source>
</evidence>
<reference evidence="13 14" key="1">
    <citation type="submission" date="2018-08" db="EMBL/GenBank/DDBJ databases">
        <title>A genome reference for cultivated species of the human gut microbiota.</title>
        <authorList>
            <person name="Zou Y."/>
            <person name="Xue W."/>
            <person name="Luo G."/>
        </authorList>
    </citation>
    <scope>NUCLEOTIDE SEQUENCE [LARGE SCALE GENOMIC DNA]</scope>
    <source>
        <strain evidence="13 14">TF08-11</strain>
    </source>
</reference>
<dbReference type="Gene3D" id="3.40.630.30">
    <property type="match status" value="2"/>
</dbReference>
<comment type="caution">
    <text evidence="13">The sequence shown here is derived from an EMBL/GenBank/DDBJ whole genome shotgun (WGS) entry which is preliminary data.</text>
</comment>
<dbReference type="Proteomes" id="UP000260721">
    <property type="component" value="Unassembled WGS sequence"/>
</dbReference>
<dbReference type="GO" id="GO:0071555">
    <property type="term" value="P:cell wall organization"/>
    <property type="evidence" value="ECO:0007669"/>
    <property type="project" value="UniProtKB-KW"/>
</dbReference>
<organism evidence="13 14">
    <name type="scientific">Faecalicoccus pleomorphus</name>
    <dbReference type="NCBI Taxonomy" id="1323"/>
    <lineage>
        <taxon>Bacteria</taxon>
        <taxon>Bacillati</taxon>
        <taxon>Bacillota</taxon>
        <taxon>Erysipelotrichia</taxon>
        <taxon>Erysipelotrichales</taxon>
        <taxon>Erysipelotrichaceae</taxon>
        <taxon>Faecalicoccus</taxon>
    </lineage>
</organism>
<dbReference type="GO" id="GO:0008360">
    <property type="term" value="P:regulation of cell shape"/>
    <property type="evidence" value="ECO:0007669"/>
    <property type="project" value="UniProtKB-KW"/>
</dbReference>
<dbReference type="STRING" id="1123313.GCA_000420345_01797"/>
<dbReference type="Gene3D" id="1.20.58.90">
    <property type="match status" value="1"/>
</dbReference>
<evidence type="ECO:0000256" key="3">
    <source>
        <dbReference type="ARBA" id="ARBA00016236"/>
    </source>
</evidence>
<evidence type="ECO:0000256" key="4">
    <source>
        <dbReference type="ARBA" id="ARBA00022490"/>
    </source>
</evidence>
<keyword evidence="5 13" id="KW-0808">Transferase</keyword>
<dbReference type="GO" id="GO:0000166">
    <property type="term" value="F:nucleotide binding"/>
    <property type="evidence" value="ECO:0007669"/>
    <property type="project" value="InterPro"/>
</dbReference>
<dbReference type="PANTHER" id="PTHR36174">
    <property type="entry name" value="LIPID II:GLYCINE GLYCYLTRANSFERASE"/>
    <property type="match status" value="1"/>
</dbReference>
<keyword evidence="7" id="KW-0573">Peptidoglycan synthesis</keyword>
<comment type="catalytic activity">
    <reaction evidence="12">
        <text>beta-D-GlcNAc-(1-&gt;4)-Mur2Ac(oyl-L-Ala-D-isoglutaminyl-L-Lys-(N(6)-Gly)-D-Ala-D-Ala)-di-trans,octa-cis-undecaprenyl diphosphate + 2 glycyl-tRNA(Gly) = MurNAc-L-Ala-D-isoglutaminyl-L-Lys-(N(6)-tri-Gly)-D-Ala-D-Ala-diphospho-di-trans,octa-cis-undecaprenyl-GlcNAc + 2 tRNA(Gly) + 2 H(+)</text>
        <dbReference type="Rhea" id="RHEA:30439"/>
        <dbReference type="Rhea" id="RHEA-COMP:9664"/>
        <dbReference type="Rhea" id="RHEA-COMP:9683"/>
        <dbReference type="ChEBI" id="CHEBI:15378"/>
        <dbReference type="ChEBI" id="CHEBI:62234"/>
        <dbReference type="ChEBI" id="CHEBI:62235"/>
        <dbReference type="ChEBI" id="CHEBI:78442"/>
        <dbReference type="ChEBI" id="CHEBI:78522"/>
        <dbReference type="EC" id="2.3.2.17"/>
    </reaction>
</comment>
<evidence type="ECO:0000256" key="5">
    <source>
        <dbReference type="ARBA" id="ARBA00022679"/>
    </source>
</evidence>
<dbReference type="InterPro" id="IPR016181">
    <property type="entry name" value="Acyl_CoA_acyltransferase"/>
</dbReference>
<dbReference type="InterPro" id="IPR003447">
    <property type="entry name" value="FEMABX"/>
</dbReference>
<evidence type="ECO:0000256" key="10">
    <source>
        <dbReference type="ARBA" id="ARBA00030706"/>
    </source>
</evidence>
<dbReference type="InterPro" id="IPR050644">
    <property type="entry name" value="PG_Glycine_Bridge_Synth"/>
</dbReference>
<evidence type="ECO:0000256" key="1">
    <source>
        <dbReference type="ARBA" id="ARBA00009943"/>
    </source>
</evidence>
<evidence type="ECO:0000256" key="8">
    <source>
        <dbReference type="ARBA" id="ARBA00023315"/>
    </source>
</evidence>
<evidence type="ECO:0000256" key="12">
    <source>
        <dbReference type="ARBA" id="ARBA00047483"/>
    </source>
</evidence>
<gene>
    <name evidence="13" type="ORF">DXC78_08220</name>
</gene>
<keyword evidence="6" id="KW-0133">Cell shape</keyword>
<dbReference type="InterPro" id="IPR010978">
    <property type="entry name" value="tRNA-bd_arm"/>
</dbReference>
<dbReference type="Pfam" id="PF02388">
    <property type="entry name" value="FemAB"/>
    <property type="match status" value="1"/>
</dbReference>
<name>A0A3E3E345_9FIRM</name>
<keyword evidence="4" id="KW-0963">Cytoplasm</keyword>
<evidence type="ECO:0000256" key="7">
    <source>
        <dbReference type="ARBA" id="ARBA00022984"/>
    </source>
</evidence>
<dbReference type="PROSITE" id="PS51191">
    <property type="entry name" value="FEMABX"/>
    <property type="match status" value="1"/>
</dbReference>
<dbReference type="EC" id="2.3.2.17" evidence="2"/>
<evidence type="ECO:0000256" key="11">
    <source>
        <dbReference type="ARBA" id="ARBA00032233"/>
    </source>
</evidence>
<dbReference type="GO" id="GO:0009252">
    <property type="term" value="P:peptidoglycan biosynthetic process"/>
    <property type="evidence" value="ECO:0007669"/>
    <property type="project" value="UniProtKB-KW"/>
</dbReference>
<dbReference type="SUPFAM" id="SSF46589">
    <property type="entry name" value="tRNA-binding arm"/>
    <property type="match status" value="1"/>
</dbReference>
<evidence type="ECO:0000256" key="6">
    <source>
        <dbReference type="ARBA" id="ARBA00022960"/>
    </source>
</evidence>
<dbReference type="PANTHER" id="PTHR36174:SF2">
    <property type="entry name" value="AMINOACYLTRANSFERASE FEMA"/>
    <property type="match status" value="1"/>
</dbReference>
<dbReference type="AlphaFoldDB" id="A0A3E3E345"/>
<keyword evidence="8" id="KW-0012">Acyltransferase</keyword>
<evidence type="ECO:0000256" key="9">
    <source>
        <dbReference type="ARBA" id="ARBA00023316"/>
    </source>
</evidence>
<sequence length="420" mass="49580">MEGKMKLISLTKEEYQIYTEQNCNPDFLQSVYAANKMLHDGWIVEYYKAVENEQIVAVFMIGYVHLLRFFYYAYIPRGFFIDYEDQQALKKVTAEIKKMLKKKKVIYLEIDPKIPLYQHDKNGDLVPNGFNNEHIIENIKQAGFDHYPLKQGYDVSKQCRWISLIDLRGKTKEEVFADFSTRTRNDIRTAQKYGVKVRALKEDELSILNYMEQEAGQRHDFETVSMDTFKTMHESYKGHIQTLYAYLDLDVYEQSLETEKEPLEKEISELHVFLEKNPNSKKKQNRLKVAMEYYESLQKKSEEITTLREKYDKEVPLAGSMFVKFGREVVYLYSGMDYQFRTFRGAYAIQWAMIQQAIDEGYSYYNMLGISGFFKKGEDGYGVFDFKRGFNACVVEYIGNFTLPVCNLLYKIGMRKQNKE</sequence>
<protein>
    <recommendedName>
        <fullName evidence="3">Aminoacyltransferase FemA</fullName>
        <ecNumber evidence="2">2.3.2.17</ecNumber>
    </recommendedName>
    <alternativeName>
        <fullName evidence="11">Factor essential for expression of methicillin resistance A</fullName>
    </alternativeName>
    <alternativeName>
        <fullName evidence="10">N-acetylmuramoyl-L-alanyl-D-glutamyl-L-lysyl-(N6-glycyl)-D-alanyl-D-alanine-diphosphoundecaprenyl-N-acetylglucosamine:glycine glycyltransferase</fullName>
    </alternativeName>
</protein>
<accession>A0A3E3E345</accession>
<proteinExistence type="inferred from homology"/>